<evidence type="ECO:0000313" key="3">
    <source>
        <dbReference type="EMBL" id="MEA5446078.1"/>
    </source>
</evidence>
<name>A0AAP6JFV3_9GAMM</name>
<dbReference type="GO" id="GO:0009092">
    <property type="term" value="P:homoserine metabolic process"/>
    <property type="evidence" value="ECO:0007669"/>
    <property type="project" value="TreeGrafter"/>
</dbReference>
<dbReference type="GO" id="GO:0008899">
    <property type="term" value="F:homoserine O-succinyltransferase activity"/>
    <property type="evidence" value="ECO:0007669"/>
    <property type="project" value="UniProtKB-EC"/>
</dbReference>
<sequence length="330" mass="36120">MAALAATLSTPFDREFLEETAIPPCQSGELETTVDAGGHGMTVRLPWRLLGRPGLPVLLVLGGINSGRKLESWWSRQVGIGRSLDPTRFRLLSVDWADSEQQRQSPLLTQDQAQAIEALADHLGIQRLHGVIGASFGAMVGLALAERDRLFIDRLLLISGAHYSHPAATAARHLQREIVRLAEVAGLPRTGLALARGLAMSTYRTPELFAERFNETDAVDRLQSLESYLGHVGHQFARRYEADQFLGLSEALDLHQVDPSRIRVPATVVGVDSDQLVPLTQIRALAEGLAGPVALDVIQSRYGHDAFLTEHLRISKILNACFKEKTHATA</sequence>
<feature type="domain" description="AB hydrolase-1" evidence="2">
    <location>
        <begin position="56"/>
        <end position="310"/>
    </location>
</feature>
<dbReference type="EC" id="2.3.1.46" evidence="3"/>
<proteinExistence type="predicted"/>
<dbReference type="GO" id="GO:0009086">
    <property type="term" value="P:methionine biosynthetic process"/>
    <property type="evidence" value="ECO:0007669"/>
    <property type="project" value="TreeGrafter"/>
</dbReference>
<accession>A0AAP6JFV3</accession>
<dbReference type="Pfam" id="PF00561">
    <property type="entry name" value="Abhydrolase_1"/>
    <property type="match status" value="1"/>
</dbReference>
<dbReference type="NCBIfam" id="NF006449">
    <property type="entry name" value="PRK08775.1"/>
    <property type="match status" value="1"/>
</dbReference>
<protein>
    <submittedName>
        <fullName evidence="3">Homoserine O-succinyltransferase</fullName>
        <ecNumber evidence="3">2.3.1.46</ecNumber>
    </submittedName>
</protein>
<dbReference type="RefSeq" id="WP_346052052.1">
    <property type="nucleotide sequence ID" value="NZ_JAYGII010000020.1"/>
</dbReference>
<dbReference type="InterPro" id="IPR029058">
    <property type="entry name" value="AB_hydrolase_fold"/>
</dbReference>
<dbReference type="GO" id="GO:0004414">
    <property type="term" value="F:homoserine O-acetyltransferase activity"/>
    <property type="evidence" value="ECO:0007669"/>
    <property type="project" value="TreeGrafter"/>
</dbReference>
<keyword evidence="4" id="KW-1185">Reference proteome</keyword>
<evidence type="ECO:0000256" key="1">
    <source>
        <dbReference type="ARBA" id="ARBA00022679"/>
    </source>
</evidence>
<dbReference type="PANTHER" id="PTHR32268">
    <property type="entry name" value="HOMOSERINE O-ACETYLTRANSFERASE"/>
    <property type="match status" value="1"/>
</dbReference>
<evidence type="ECO:0000259" key="2">
    <source>
        <dbReference type="Pfam" id="PF00561"/>
    </source>
</evidence>
<organism evidence="3 4">
    <name type="scientific">Natronospira elongata</name>
    <dbReference type="NCBI Taxonomy" id="3110268"/>
    <lineage>
        <taxon>Bacteria</taxon>
        <taxon>Pseudomonadati</taxon>
        <taxon>Pseudomonadota</taxon>
        <taxon>Gammaproteobacteria</taxon>
        <taxon>Natronospirales</taxon>
        <taxon>Natronospiraceae</taxon>
        <taxon>Natronospira</taxon>
    </lineage>
</organism>
<dbReference type="PANTHER" id="PTHR32268:SF11">
    <property type="entry name" value="HOMOSERINE O-ACETYLTRANSFERASE"/>
    <property type="match status" value="1"/>
</dbReference>
<dbReference type="Proteomes" id="UP001302316">
    <property type="component" value="Unassembled WGS sequence"/>
</dbReference>
<dbReference type="AlphaFoldDB" id="A0AAP6JFV3"/>
<dbReference type="EMBL" id="JAYGII010000020">
    <property type="protein sequence ID" value="MEA5446078.1"/>
    <property type="molecule type" value="Genomic_DNA"/>
</dbReference>
<keyword evidence="3" id="KW-0012">Acyltransferase</keyword>
<keyword evidence="1 3" id="KW-0808">Transferase</keyword>
<gene>
    <name evidence="3" type="ORF">VCB98_09625</name>
</gene>
<reference evidence="3 4" key="1">
    <citation type="submission" date="2023-12" db="EMBL/GenBank/DDBJ databases">
        <title>Whole-genome sequencing of halo(alkali)philic microorganisms from hypersaline lakes.</title>
        <authorList>
            <person name="Sorokin D.Y."/>
            <person name="Merkel A.Y."/>
            <person name="Messina E."/>
            <person name="Yakimov M."/>
        </authorList>
    </citation>
    <scope>NUCLEOTIDE SEQUENCE [LARGE SCALE GENOMIC DNA]</scope>
    <source>
        <strain evidence="3 4">AB-CW1</strain>
    </source>
</reference>
<comment type="caution">
    <text evidence="3">The sequence shown here is derived from an EMBL/GenBank/DDBJ whole genome shotgun (WGS) entry which is preliminary data.</text>
</comment>
<dbReference type="SUPFAM" id="SSF53474">
    <property type="entry name" value="alpha/beta-Hydrolases"/>
    <property type="match status" value="1"/>
</dbReference>
<dbReference type="InterPro" id="IPR008220">
    <property type="entry name" value="HAT_MetX-like"/>
</dbReference>
<evidence type="ECO:0000313" key="4">
    <source>
        <dbReference type="Proteomes" id="UP001302316"/>
    </source>
</evidence>
<dbReference type="InterPro" id="IPR000073">
    <property type="entry name" value="AB_hydrolase_1"/>
</dbReference>
<dbReference type="Gene3D" id="3.40.50.1820">
    <property type="entry name" value="alpha/beta hydrolase"/>
    <property type="match status" value="1"/>
</dbReference>